<dbReference type="EnsemblMetazoa" id="CJA20681.1">
    <property type="protein sequence ID" value="CJA20681.1"/>
    <property type="gene ID" value="WBGene00176253"/>
</dbReference>
<evidence type="ECO:0000256" key="2">
    <source>
        <dbReference type="SAM" id="MobiDB-lite"/>
    </source>
</evidence>
<sequence length="233" mass="25705">MLPGDGYQQYDGGPGNNVHGQQIPAGSRLNQYLSGGQSGQRLAMPLGTSFGLGTPINVNVNMLNRKWVTHVIFLQLLLIAAVRTTDEDGFDNDNEEEEQIVQGSDDREDQFVPSLFVAPKLGESSKPNFFDYFPVGSKIGQTWIKSLAKKDDVDSDIAKYNGEWSIGAPSKVSIEGDLGLIVKTKSSPLTLRTLIGINYNFFIITYYWGRRSTNRDVMDNTTGNNQCAAAFRI</sequence>
<feature type="compositionally biased region" description="Low complexity" evidence="2">
    <location>
        <begin position="1"/>
        <end position="11"/>
    </location>
</feature>
<protein>
    <submittedName>
        <fullName evidence="3">Uncharacterized protein</fullName>
    </submittedName>
</protein>
<evidence type="ECO:0000313" key="3">
    <source>
        <dbReference type="EnsemblMetazoa" id="CJA20681.1"/>
    </source>
</evidence>
<keyword evidence="1" id="KW-0256">Endoplasmic reticulum</keyword>
<keyword evidence="4" id="KW-1185">Reference proteome</keyword>
<dbReference type="InterPro" id="IPR001580">
    <property type="entry name" value="Calret/calnex"/>
</dbReference>
<feature type="region of interest" description="Disordered" evidence="2">
    <location>
        <begin position="1"/>
        <end position="23"/>
    </location>
</feature>
<evidence type="ECO:0000256" key="1">
    <source>
        <dbReference type="RuleBase" id="RU362126"/>
    </source>
</evidence>
<organism evidence="3 4">
    <name type="scientific">Caenorhabditis japonica</name>
    <dbReference type="NCBI Taxonomy" id="281687"/>
    <lineage>
        <taxon>Eukaryota</taxon>
        <taxon>Metazoa</taxon>
        <taxon>Ecdysozoa</taxon>
        <taxon>Nematoda</taxon>
        <taxon>Chromadorea</taxon>
        <taxon>Rhabditida</taxon>
        <taxon>Rhabditina</taxon>
        <taxon>Rhabditomorpha</taxon>
        <taxon>Rhabditoidea</taxon>
        <taxon>Rhabditidae</taxon>
        <taxon>Peloderinae</taxon>
        <taxon>Caenorhabditis</taxon>
    </lineage>
</organism>
<reference evidence="4" key="1">
    <citation type="submission" date="2010-08" db="EMBL/GenBank/DDBJ databases">
        <authorList>
            <consortium name="Caenorhabditis japonica Sequencing Consortium"/>
            <person name="Wilson R.K."/>
        </authorList>
    </citation>
    <scope>NUCLEOTIDE SEQUENCE [LARGE SCALE GENOMIC DNA]</scope>
    <source>
        <strain evidence="4">DF5081</strain>
    </source>
</reference>
<dbReference type="GO" id="GO:0006457">
    <property type="term" value="P:protein folding"/>
    <property type="evidence" value="ECO:0007669"/>
    <property type="project" value="InterPro"/>
</dbReference>
<evidence type="ECO:0000313" key="4">
    <source>
        <dbReference type="Proteomes" id="UP000005237"/>
    </source>
</evidence>
<dbReference type="GO" id="GO:0005509">
    <property type="term" value="F:calcium ion binding"/>
    <property type="evidence" value="ECO:0007669"/>
    <property type="project" value="InterPro"/>
</dbReference>
<name>A0A8R1E4B3_CAEJA</name>
<dbReference type="AlphaFoldDB" id="A0A8R1E4B3"/>
<dbReference type="Pfam" id="PF00262">
    <property type="entry name" value="Calreticulin"/>
    <property type="match status" value="1"/>
</dbReference>
<keyword evidence="1" id="KW-0143">Chaperone</keyword>
<proteinExistence type="inferred from homology"/>
<dbReference type="GO" id="GO:0005783">
    <property type="term" value="C:endoplasmic reticulum"/>
    <property type="evidence" value="ECO:0007669"/>
    <property type="project" value="InterPro"/>
</dbReference>
<dbReference type="Gene3D" id="2.60.120.200">
    <property type="match status" value="1"/>
</dbReference>
<reference evidence="3" key="2">
    <citation type="submission" date="2022-06" db="UniProtKB">
        <authorList>
            <consortium name="EnsemblMetazoa"/>
        </authorList>
    </citation>
    <scope>IDENTIFICATION</scope>
    <source>
        <strain evidence="3">DF5081</strain>
    </source>
</reference>
<accession>A0A8R1E4B3</accession>
<dbReference type="GO" id="GO:0051082">
    <property type="term" value="F:unfolded protein binding"/>
    <property type="evidence" value="ECO:0007669"/>
    <property type="project" value="InterPro"/>
</dbReference>
<dbReference type="Proteomes" id="UP000005237">
    <property type="component" value="Unassembled WGS sequence"/>
</dbReference>
<comment type="similarity">
    <text evidence="1">Belongs to the calreticulin family.</text>
</comment>